<evidence type="ECO:0000313" key="2">
    <source>
        <dbReference type="Proteomes" id="UP001234178"/>
    </source>
</evidence>
<keyword evidence="2" id="KW-1185">Reference proteome</keyword>
<sequence length="62" mass="7004">MPIIDKELVSVNEDPSGYKPSVTCQSIVQKIRENIALHGDAVWMANFSMTLNVPSKDRLDDW</sequence>
<name>A0ABR0AKC9_9CRUS</name>
<evidence type="ECO:0000313" key="1">
    <source>
        <dbReference type="EMBL" id="KAK4025576.1"/>
    </source>
</evidence>
<proteinExistence type="predicted"/>
<dbReference type="Proteomes" id="UP001234178">
    <property type="component" value="Unassembled WGS sequence"/>
</dbReference>
<comment type="caution">
    <text evidence="1">The sequence shown here is derived from an EMBL/GenBank/DDBJ whole genome shotgun (WGS) entry which is preliminary data.</text>
</comment>
<protein>
    <submittedName>
        <fullName evidence="1">Uncharacterized protein</fullName>
    </submittedName>
</protein>
<gene>
    <name evidence="1" type="ORF">OUZ56_014637</name>
</gene>
<accession>A0ABR0AKC9</accession>
<dbReference type="EMBL" id="JAOYFB010000038">
    <property type="protein sequence ID" value="KAK4025576.1"/>
    <property type="molecule type" value="Genomic_DNA"/>
</dbReference>
<reference evidence="1 2" key="1">
    <citation type="journal article" date="2023" name="Nucleic Acids Res.">
        <title>The hologenome of Daphnia magna reveals possible DNA methylation and microbiome-mediated evolution of the host genome.</title>
        <authorList>
            <person name="Chaturvedi A."/>
            <person name="Li X."/>
            <person name="Dhandapani V."/>
            <person name="Marshall H."/>
            <person name="Kissane S."/>
            <person name="Cuenca-Cambronero M."/>
            <person name="Asole G."/>
            <person name="Calvet F."/>
            <person name="Ruiz-Romero M."/>
            <person name="Marangio P."/>
            <person name="Guigo R."/>
            <person name="Rago D."/>
            <person name="Mirbahai L."/>
            <person name="Eastwood N."/>
            <person name="Colbourne J.K."/>
            <person name="Zhou J."/>
            <person name="Mallon E."/>
            <person name="Orsini L."/>
        </authorList>
    </citation>
    <scope>NUCLEOTIDE SEQUENCE [LARGE SCALE GENOMIC DNA]</scope>
    <source>
        <strain evidence="1">LRV0_1</strain>
    </source>
</reference>
<organism evidence="1 2">
    <name type="scientific">Daphnia magna</name>
    <dbReference type="NCBI Taxonomy" id="35525"/>
    <lineage>
        <taxon>Eukaryota</taxon>
        <taxon>Metazoa</taxon>
        <taxon>Ecdysozoa</taxon>
        <taxon>Arthropoda</taxon>
        <taxon>Crustacea</taxon>
        <taxon>Branchiopoda</taxon>
        <taxon>Diplostraca</taxon>
        <taxon>Cladocera</taxon>
        <taxon>Anomopoda</taxon>
        <taxon>Daphniidae</taxon>
        <taxon>Daphnia</taxon>
    </lineage>
</organism>